<dbReference type="OrthoDB" id="4121259at2"/>
<feature type="transmembrane region" description="Helical" evidence="1">
    <location>
        <begin position="387"/>
        <end position="407"/>
    </location>
</feature>
<accession>G7H2G3</accession>
<dbReference type="EMBL" id="BAEE01000050">
    <property type="protein sequence ID" value="GAB10038.1"/>
    <property type="molecule type" value="Genomic_DNA"/>
</dbReference>
<dbReference type="STRING" id="1073574.GOARA_050_01010"/>
<dbReference type="InterPro" id="IPR005182">
    <property type="entry name" value="YdbS-like_PH"/>
</dbReference>
<sequence>MTQPNPAAVPRADQPDEWHHLSPWMMAVRPIQQLPQLVPVIIAIAFAGRAAPLIAFFLSAVALGLISVVPWLTTRYQVTGEHVRLRTGLVNKKVATARRDRIRSVDLTASAPHRILGLKKVVIGTGTDDGNVELDCVGAPYGEALQAYLMPTGPSAYPTPAGVATPAEPATVLARFRPDWLRYAPFSLGGLAAAAAGVGFAAQFAGEAGLFDRARSTGSAAVDWISRIPVPLVVLGVLAVVCAAGALLSLTSYLLGYWNFTLARYPDATLRVSRGLITTTSTSLDENRVRGVHLHEPVLMRLVRGARLFAIATGSSKHPLLLPPAPRVDAVGVAGAVADASAELALPLDEHGPAARRRRWFRAAVTALVIVAIVATAWFLGRLPAPVAVLIGIVGAVPALLAAPVRYRHLGTRVTDRLVIVSSPTLARHRFVVERDGIVGWSRSSSIFQRRQGIATLILATAAGTEAYAMVDLRDGDAAGVMVQATPELVRPFLVAADD</sequence>
<feature type="transmembrane region" description="Helical" evidence="1">
    <location>
        <begin position="232"/>
        <end position="255"/>
    </location>
</feature>
<keyword evidence="1" id="KW-0472">Membrane</keyword>
<dbReference type="AlphaFoldDB" id="G7H2G3"/>
<feature type="domain" description="YdbS-like PH" evidence="2">
    <location>
        <begin position="71"/>
        <end position="149"/>
    </location>
</feature>
<dbReference type="PANTHER" id="PTHR34473">
    <property type="entry name" value="UPF0699 TRANSMEMBRANE PROTEIN YDBS"/>
    <property type="match status" value="1"/>
</dbReference>
<dbReference type="Pfam" id="PF03703">
    <property type="entry name" value="bPH_2"/>
    <property type="match status" value="2"/>
</dbReference>
<dbReference type="PANTHER" id="PTHR34473:SF2">
    <property type="entry name" value="UPF0699 TRANSMEMBRANE PROTEIN YDBT"/>
    <property type="match status" value="1"/>
</dbReference>
<keyword evidence="1" id="KW-1133">Transmembrane helix</keyword>
<feature type="transmembrane region" description="Helical" evidence="1">
    <location>
        <begin position="183"/>
        <end position="205"/>
    </location>
</feature>
<keyword evidence="1" id="KW-0812">Transmembrane</keyword>
<evidence type="ECO:0000313" key="4">
    <source>
        <dbReference type="Proteomes" id="UP000035088"/>
    </source>
</evidence>
<dbReference type="InterPro" id="IPR014529">
    <property type="entry name" value="UCP026631"/>
</dbReference>
<name>G7H2G3_9ACTN</name>
<evidence type="ECO:0000313" key="3">
    <source>
        <dbReference type="EMBL" id="GAB10038.1"/>
    </source>
</evidence>
<dbReference type="RefSeq" id="WP_007322113.1">
    <property type="nucleotide sequence ID" value="NZ_BAEE01000050.1"/>
</dbReference>
<feature type="domain" description="YdbS-like PH" evidence="2">
    <location>
        <begin position="407"/>
        <end position="475"/>
    </location>
</feature>
<dbReference type="PIRSF" id="PIRSF026631">
    <property type="entry name" value="UCP026631"/>
    <property type="match status" value="1"/>
</dbReference>
<proteinExistence type="predicted"/>
<feature type="transmembrane region" description="Helical" evidence="1">
    <location>
        <begin position="40"/>
        <end position="66"/>
    </location>
</feature>
<comment type="caution">
    <text evidence="3">The sequence shown here is derived from an EMBL/GenBank/DDBJ whole genome shotgun (WGS) entry which is preliminary data.</text>
</comment>
<feature type="transmembrane region" description="Helical" evidence="1">
    <location>
        <begin position="360"/>
        <end position="381"/>
    </location>
</feature>
<organism evidence="3 4">
    <name type="scientific">Gordonia araii NBRC 100433</name>
    <dbReference type="NCBI Taxonomy" id="1073574"/>
    <lineage>
        <taxon>Bacteria</taxon>
        <taxon>Bacillati</taxon>
        <taxon>Actinomycetota</taxon>
        <taxon>Actinomycetes</taxon>
        <taxon>Mycobacteriales</taxon>
        <taxon>Gordoniaceae</taxon>
        <taxon>Gordonia</taxon>
    </lineage>
</organism>
<evidence type="ECO:0000259" key="2">
    <source>
        <dbReference type="Pfam" id="PF03703"/>
    </source>
</evidence>
<gene>
    <name evidence="3" type="ORF">GOARA_050_01010</name>
</gene>
<reference evidence="3 4" key="1">
    <citation type="submission" date="2011-11" db="EMBL/GenBank/DDBJ databases">
        <title>Whole genome shotgun sequence of Gordonia araii NBRC 100433.</title>
        <authorList>
            <person name="Yoshida Y."/>
            <person name="Hosoyama A."/>
            <person name="Tsuchikane K."/>
            <person name="Katsumata H."/>
            <person name="Yamazaki S."/>
            <person name="Fujita N."/>
        </authorList>
    </citation>
    <scope>NUCLEOTIDE SEQUENCE [LARGE SCALE GENOMIC DNA]</scope>
    <source>
        <strain evidence="3 4">NBRC 100433</strain>
    </source>
</reference>
<keyword evidence="4" id="KW-1185">Reference proteome</keyword>
<dbReference type="Proteomes" id="UP000035088">
    <property type="component" value="Unassembled WGS sequence"/>
</dbReference>
<evidence type="ECO:0000256" key="1">
    <source>
        <dbReference type="SAM" id="Phobius"/>
    </source>
</evidence>
<protein>
    <recommendedName>
        <fullName evidence="2">YdbS-like PH domain-containing protein</fullName>
    </recommendedName>
</protein>